<evidence type="ECO:0000313" key="1">
    <source>
        <dbReference type="EMBL" id="RAJ17146.1"/>
    </source>
</evidence>
<dbReference type="InterPro" id="IPR021471">
    <property type="entry name" value="DUF3124"/>
</dbReference>
<accession>A0A327RJ57</accession>
<dbReference type="AlphaFoldDB" id="A0A327RJ57"/>
<evidence type="ECO:0000313" key="2">
    <source>
        <dbReference type="Proteomes" id="UP000248703"/>
    </source>
</evidence>
<dbReference type="Pfam" id="PF11322">
    <property type="entry name" value="DUF3124"/>
    <property type="match status" value="1"/>
</dbReference>
<dbReference type="Proteomes" id="UP000248703">
    <property type="component" value="Unassembled WGS sequence"/>
</dbReference>
<sequence length="169" mass="18968">MKQLIVIVLLVVVIFGCNEKSENEALPSNNWQAMKWTKSLSDSLVSGSTYLSVYSHIYSTTEHKTHDLTATVSIRNINKQDTIFVKKASYFDTKGNLIRTYFNTPIFVKPMQTIEIVIDEKDKSGGSGANFVFDWLAPKQANKPLFEGVMITTYGQQGLSFTTQGVEIE</sequence>
<reference evidence="1 2" key="1">
    <citation type="submission" date="2018-06" db="EMBL/GenBank/DDBJ databases">
        <title>Genomic Encyclopedia of Archaeal and Bacterial Type Strains, Phase II (KMG-II): from individual species to whole genera.</title>
        <authorList>
            <person name="Goeker M."/>
        </authorList>
    </citation>
    <scope>NUCLEOTIDE SEQUENCE [LARGE SCALE GENOMIC DNA]</scope>
    <source>
        <strain evidence="1 2">DSM 24464</strain>
    </source>
</reference>
<dbReference type="PROSITE" id="PS51257">
    <property type="entry name" value="PROKAR_LIPOPROTEIN"/>
    <property type="match status" value="1"/>
</dbReference>
<dbReference type="EMBL" id="QLLO01000002">
    <property type="protein sequence ID" value="RAJ17146.1"/>
    <property type="molecule type" value="Genomic_DNA"/>
</dbReference>
<dbReference type="RefSeq" id="WP_111659251.1">
    <property type="nucleotide sequence ID" value="NZ_QLLO01000002.1"/>
</dbReference>
<keyword evidence="2" id="KW-1185">Reference proteome</keyword>
<dbReference type="OrthoDB" id="283474at2"/>
<organism evidence="1 2">
    <name type="scientific">Olleya aquimaris</name>
    <dbReference type="NCBI Taxonomy" id="639310"/>
    <lineage>
        <taxon>Bacteria</taxon>
        <taxon>Pseudomonadati</taxon>
        <taxon>Bacteroidota</taxon>
        <taxon>Flavobacteriia</taxon>
        <taxon>Flavobacteriales</taxon>
        <taxon>Flavobacteriaceae</taxon>
    </lineage>
</organism>
<comment type="caution">
    <text evidence="1">The sequence shown here is derived from an EMBL/GenBank/DDBJ whole genome shotgun (WGS) entry which is preliminary data.</text>
</comment>
<proteinExistence type="predicted"/>
<gene>
    <name evidence="1" type="ORF">LY08_00925</name>
</gene>
<protein>
    <submittedName>
        <fullName evidence="1">Uncharacterized protein DUF3124</fullName>
    </submittedName>
</protein>
<name>A0A327RJ57_9FLAO</name>